<feature type="active site" evidence="7">
    <location>
        <position position="96"/>
    </location>
</feature>
<dbReference type="PROSITE" id="PS00761">
    <property type="entry name" value="SPASE_I_3"/>
    <property type="match status" value="1"/>
</dbReference>
<dbReference type="GO" id="GO:0004252">
    <property type="term" value="F:serine-type endopeptidase activity"/>
    <property type="evidence" value="ECO:0007669"/>
    <property type="project" value="InterPro"/>
</dbReference>
<dbReference type="Gene3D" id="2.10.109.10">
    <property type="entry name" value="Umud Fragment, subunit A"/>
    <property type="match status" value="1"/>
</dbReference>
<evidence type="ECO:0000259" key="9">
    <source>
        <dbReference type="Pfam" id="PF10502"/>
    </source>
</evidence>
<sequence length="194" mass="21874">MSEENKKNNNDEKEEKTSFGADLAGFLKDLLISVLIVLFIVKVIARPVQVIGSSMYPTLQNGELGFSNVIGTKMGHIKRFDVVIIYLEEKKEYLVKRVIGLPGETVSCKDGQLYINGEAVDEPFLDQAYVAQYGDSFMSDVEEITLGDDEYYCLGDNRPHSTDSRYYGPFKKSDIVAKGILVFWPLKKMGVHTW</sequence>
<organism evidence="10 11">
    <name type="scientific">Grylomicrobium aquisgranensis</name>
    <dbReference type="NCBI Taxonomy" id="2926318"/>
    <lineage>
        <taxon>Bacteria</taxon>
        <taxon>Bacillati</taxon>
        <taxon>Bacillota</taxon>
        <taxon>Erysipelotrichia</taxon>
        <taxon>Erysipelotrichales</taxon>
        <taxon>Erysipelotrichaceae</taxon>
        <taxon>Grylomicrobium</taxon>
    </lineage>
</organism>
<dbReference type="Pfam" id="PF10502">
    <property type="entry name" value="Peptidase_S26"/>
    <property type="match status" value="1"/>
</dbReference>
<evidence type="ECO:0000256" key="4">
    <source>
        <dbReference type="ARBA" id="ARBA00013208"/>
    </source>
</evidence>
<evidence type="ECO:0000256" key="8">
    <source>
        <dbReference type="RuleBase" id="RU362042"/>
    </source>
</evidence>
<dbReference type="InterPro" id="IPR000223">
    <property type="entry name" value="Pept_S26A_signal_pept_1"/>
</dbReference>
<feature type="transmembrane region" description="Helical" evidence="8">
    <location>
        <begin position="26"/>
        <end position="45"/>
    </location>
</feature>
<comment type="subcellular location">
    <subcellularLocation>
        <location evidence="2">Cell membrane</location>
        <topology evidence="2">Single-pass type II membrane protein</topology>
    </subcellularLocation>
    <subcellularLocation>
        <location evidence="8">Membrane</location>
        <topology evidence="8">Single-pass type II membrane protein</topology>
    </subcellularLocation>
</comment>
<keyword evidence="8" id="KW-0812">Transmembrane</keyword>
<dbReference type="InterPro" id="IPR019533">
    <property type="entry name" value="Peptidase_S26"/>
</dbReference>
<evidence type="ECO:0000256" key="7">
    <source>
        <dbReference type="PIRSR" id="PIRSR600223-1"/>
    </source>
</evidence>
<dbReference type="RefSeq" id="WP_370596413.1">
    <property type="nucleotide sequence ID" value="NZ_JALBUR010000026.1"/>
</dbReference>
<dbReference type="PANTHER" id="PTHR43390:SF1">
    <property type="entry name" value="CHLOROPLAST PROCESSING PEPTIDASE"/>
    <property type="match status" value="1"/>
</dbReference>
<dbReference type="InterPro" id="IPR019756">
    <property type="entry name" value="Pept_S26A_signal_pept_1_Ser-AS"/>
</dbReference>
<dbReference type="PRINTS" id="PR00727">
    <property type="entry name" value="LEADERPTASE"/>
</dbReference>
<name>A0AB35U5J8_9FIRM</name>
<keyword evidence="5 8" id="KW-0645">Protease</keyword>
<gene>
    <name evidence="10" type="primary">lepB</name>
    <name evidence="10" type="ORF">MOZ60_08875</name>
</gene>
<dbReference type="AlphaFoldDB" id="A0AB35U5J8"/>
<dbReference type="PANTHER" id="PTHR43390">
    <property type="entry name" value="SIGNAL PEPTIDASE I"/>
    <property type="match status" value="1"/>
</dbReference>
<accession>A0AB35U5J8</accession>
<evidence type="ECO:0000256" key="2">
    <source>
        <dbReference type="ARBA" id="ARBA00004401"/>
    </source>
</evidence>
<protein>
    <recommendedName>
        <fullName evidence="4 8">Signal peptidase I</fullName>
        <ecNumber evidence="4 8">3.4.21.89</ecNumber>
    </recommendedName>
</protein>
<dbReference type="GO" id="GO:0006465">
    <property type="term" value="P:signal peptide processing"/>
    <property type="evidence" value="ECO:0007669"/>
    <property type="project" value="InterPro"/>
</dbReference>
<evidence type="ECO:0000313" key="11">
    <source>
        <dbReference type="Proteomes" id="UP001286174"/>
    </source>
</evidence>
<comment type="similarity">
    <text evidence="3 8">Belongs to the peptidase S26 family.</text>
</comment>
<keyword evidence="8" id="KW-1133">Transmembrane helix</keyword>
<dbReference type="InterPro" id="IPR019758">
    <property type="entry name" value="Pept_S26A_signal_pept_1_CS"/>
</dbReference>
<dbReference type="CDD" id="cd06530">
    <property type="entry name" value="S26_SPase_I"/>
    <property type="match status" value="1"/>
</dbReference>
<evidence type="ECO:0000256" key="6">
    <source>
        <dbReference type="ARBA" id="ARBA00022801"/>
    </source>
</evidence>
<evidence type="ECO:0000256" key="3">
    <source>
        <dbReference type="ARBA" id="ARBA00009370"/>
    </source>
</evidence>
<reference evidence="10 11" key="1">
    <citation type="submission" date="2022-03" db="EMBL/GenBank/DDBJ databases">
        <title>Novel taxa within the pig intestine.</title>
        <authorList>
            <person name="Wylensek D."/>
            <person name="Bishof K."/>
            <person name="Afrizal A."/>
            <person name="Clavel T."/>
        </authorList>
    </citation>
    <scope>NUCLEOTIDE SEQUENCE [LARGE SCALE GENOMIC DNA]</scope>
    <source>
        <strain evidence="10 11">CLA-KB-P133</strain>
    </source>
</reference>
<dbReference type="GO" id="GO:0005886">
    <property type="term" value="C:plasma membrane"/>
    <property type="evidence" value="ECO:0007669"/>
    <property type="project" value="UniProtKB-SubCell"/>
</dbReference>
<comment type="caution">
    <text evidence="10">The sequence shown here is derived from an EMBL/GenBank/DDBJ whole genome shotgun (WGS) entry which is preliminary data.</text>
</comment>
<feature type="active site" evidence="7">
    <location>
        <position position="54"/>
    </location>
</feature>
<dbReference type="EMBL" id="JALBUR010000026">
    <property type="protein sequence ID" value="MDX8420205.1"/>
    <property type="molecule type" value="Genomic_DNA"/>
</dbReference>
<keyword evidence="11" id="KW-1185">Reference proteome</keyword>
<dbReference type="SUPFAM" id="SSF51306">
    <property type="entry name" value="LexA/Signal peptidase"/>
    <property type="match status" value="1"/>
</dbReference>
<keyword evidence="6 8" id="KW-0378">Hydrolase</keyword>
<feature type="domain" description="Peptidase S26" evidence="9">
    <location>
        <begin position="26"/>
        <end position="184"/>
    </location>
</feature>
<evidence type="ECO:0000256" key="1">
    <source>
        <dbReference type="ARBA" id="ARBA00000677"/>
    </source>
</evidence>
<proteinExistence type="inferred from homology"/>
<evidence type="ECO:0000313" key="10">
    <source>
        <dbReference type="EMBL" id="MDX8420205.1"/>
    </source>
</evidence>
<keyword evidence="8" id="KW-0472">Membrane</keyword>
<comment type="catalytic activity">
    <reaction evidence="1 8">
        <text>Cleavage of hydrophobic, N-terminal signal or leader sequences from secreted and periplasmic proteins.</text>
        <dbReference type="EC" id="3.4.21.89"/>
    </reaction>
</comment>
<dbReference type="PROSITE" id="PS00501">
    <property type="entry name" value="SPASE_I_1"/>
    <property type="match status" value="1"/>
</dbReference>
<evidence type="ECO:0000256" key="5">
    <source>
        <dbReference type="ARBA" id="ARBA00022670"/>
    </source>
</evidence>
<dbReference type="Proteomes" id="UP001286174">
    <property type="component" value="Unassembled WGS sequence"/>
</dbReference>
<dbReference type="EC" id="3.4.21.89" evidence="4 8"/>
<dbReference type="InterPro" id="IPR036286">
    <property type="entry name" value="LexA/Signal_pep-like_sf"/>
</dbReference>
<dbReference type="GO" id="GO:0009003">
    <property type="term" value="F:signal peptidase activity"/>
    <property type="evidence" value="ECO:0007669"/>
    <property type="project" value="UniProtKB-EC"/>
</dbReference>
<dbReference type="NCBIfam" id="TIGR02227">
    <property type="entry name" value="sigpep_I_bact"/>
    <property type="match status" value="1"/>
</dbReference>